<proteinExistence type="predicted"/>
<feature type="domain" description="NAD(P)-binding" evidence="1">
    <location>
        <begin position="7"/>
        <end position="159"/>
    </location>
</feature>
<dbReference type="EMBL" id="STGU01000015">
    <property type="protein sequence ID" value="THV32550.1"/>
    <property type="molecule type" value="Genomic_DNA"/>
</dbReference>
<reference evidence="2 3" key="1">
    <citation type="submission" date="2019-04" db="EMBL/GenBank/DDBJ databases">
        <title>genome sequence of strain W3.</title>
        <authorList>
            <person name="Gao J."/>
            <person name="Sun J."/>
        </authorList>
    </citation>
    <scope>NUCLEOTIDE SEQUENCE [LARGE SCALE GENOMIC DNA]</scope>
    <source>
        <strain evidence="2 3">W3</strain>
    </source>
</reference>
<gene>
    <name evidence="2" type="ORF">FAA86_20415</name>
</gene>
<dbReference type="Gene3D" id="3.40.50.720">
    <property type="entry name" value="NAD(P)-binding Rossmann-like Domain"/>
    <property type="match status" value="1"/>
</dbReference>
<dbReference type="InterPro" id="IPR016040">
    <property type="entry name" value="NAD(P)-bd_dom"/>
</dbReference>
<dbReference type="SUPFAM" id="SSF51735">
    <property type="entry name" value="NAD(P)-binding Rossmann-fold domains"/>
    <property type="match status" value="1"/>
</dbReference>
<dbReference type="AlphaFoldDB" id="A0A4S8PNS0"/>
<dbReference type="RefSeq" id="WP_136542877.1">
    <property type="nucleotide sequence ID" value="NZ_STGU01000015.1"/>
</dbReference>
<dbReference type="PANTHER" id="PTHR14097:SF7">
    <property type="entry name" value="OXIDOREDUCTASE HTATIP2"/>
    <property type="match status" value="1"/>
</dbReference>
<evidence type="ECO:0000259" key="1">
    <source>
        <dbReference type="Pfam" id="PF13460"/>
    </source>
</evidence>
<accession>A0A4S8PNS0</accession>
<dbReference type="Proteomes" id="UP000307378">
    <property type="component" value="Unassembled WGS sequence"/>
</dbReference>
<evidence type="ECO:0000313" key="3">
    <source>
        <dbReference type="Proteomes" id="UP000307378"/>
    </source>
</evidence>
<dbReference type="InterPro" id="IPR036291">
    <property type="entry name" value="NAD(P)-bd_dom_sf"/>
</dbReference>
<dbReference type="Pfam" id="PF13460">
    <property type="entry name" value="NAD_binding_10"/>
    <property type="match status" value="1"/>
</dbReference>
<evidence type="ECO:0000313" key="2">
    <source>
        <dbReference type="EMBL" id="THV32550.1"/>
    </source>
</evidence>
<dbReference type="PANTHER" id="PTHR14097">
    <property type="entry name" value="OXIDOREDUCTASE HTATIP2"/>
    <property type="match status" value="1"/>
</dbReference>
<organism evidence="2 3">
    <name type="scientific">Rhizobium rosettiformans W3</name>
    <dbReference type="NCBI Taxonomy" id="538378"/>
    <lineage>
        <taxon>Bacteria</taxon>
        <taxon>Pseudomonadati</taxon>
        <taxon>Pseudomonadota</taxon>
        <taxon>Alphaproteobacteria</taxon>
        <taxon>Hyphomicrobiales</taxon>
        <taxon>Rhizobiaceae</taxon>
        <taxon>Rhizobium/Agrobacterium group</taxon>
        <taxon>Rhizobium</taxon>
    </lineage>
</organism>
<protein>
    <submittedName>
        <fullName evidence="2">NAD-dependent epimerase/dehydratase family protein</fullName>
    </submittedName>
</protein>
<name>A0A4S8PNS0_9HYPH</name>
<comment type="caution">
    <text evidence="2">The sequence shown here is derived from an EMBL/GenBank/DDBJ whole genome shotgun (WGS) entry which is preliminary data.</text>
</comment>
<sequence>MHLLLLGATGLVGSHVLDQALADPRVTAVTAPTRRPLPQRPGLSAPIVDFEALPQDPSTWAVDAVICALGTTIKAAGSRERFHRVDHDYPLEIARLAKAHGARSFVLNSAKGADVKSLFFYSRVKGETERDIVALGFDSCVIVRPGLIDGPRPEPRPMEQGARKVLGLLKPILPPTLQANPPEAIARTMLEAAIAAPRGVTVIPSQDML</sequence>